<sequence>MSSRDLEVFTFAELAALWKTGEDWLRKGVSARTFPHHRIANEIRFTHEDAAEILASRAVKPASVPTPDEVAARRAEVGRSKGVAA</sequence>
<evidence type="ECO:0008006" key="3">
    <source>
        <dbReference type="Google" id="ProtNLM"/>
    </source>
</evidence>
<accession>A0A1C6RD83</accession>
<reference evidence="2" key="1">
    <citation type="submission" date="2016-06" db="EMBL/GenBank/DDBJ databases">
        <authorList>
            <person name="Varghese N."/>
        </authorList>
    </citation>
    <scope>NUCLEOTIDE SEQUENCE [LARGE SCALE GENOMIC DNA]</scope>
    <source>
        <strain evidence="2">DSM 46123</strain>
    </source>
</reference>
<gene>
    <name evidence="1" type="ORF">GA0074694_1061</name>
</gene>
<dbReference type="AlphaFoldDB" id="A0A1C6RD83"/>
<proteinExistence type="predicted"/>
<dbReference type="Proteomes" id="UP000198906">
    <property type="component" value="Unassembled WGS sequence"/>
</dbReference>
<keyword evidence="2" id="KW-1185">Reference proteome</keyword>
<evidence type="ECO:0000313" key="1">
    <source>
        <dbReference type="EMBL" id="SCL15116.1"/>
    </source>
</evidence>
<name>A0A1C6RD83_9ACTN</name>
<dbReference type="STRING" id="47866.GA0074694_1061"/>
<evidence type="ECO:0000313" key="2">
    <source>
        <dbReference type="Proteomes" id="UP000198906"/>
    </source>
</evidence>
<dbReference type="EMBL" id="FMHU01000001">
    <property type="protein sequence ID" value="SCL15116.1"/>
    <property type="molecule type" value="Genomic_DNA"/>
</dbReference>
<organism evidence="1 2">
    <name type="scientific">Micromonospora inyonensis</name>
    <dbReference type="NCBI Taxonomy" id="47866"/>
    <lineage>
        <taxon>Bacteria</taxon>
        <taxon>Bacillati</taxon>
        <taxon>Actinomycetota</taxon>
        <taxon>Actinomycetes</taxon>
        <taxon>Micromonosporales</taxon>
        <taxon>Micromonosporaceae</taxon>
        <taxon>Micromonospora</taxon>
    </lineage>
</organism>
<dbReference type="RefSeq" id="WP_091453250.1">
    <property type="nucleotide sequence ID" value="NZ_FMHU01000001.1"/>
</dbReference>
<protein>
    <recommendedName>
        <fullName evidence="3">DNA binding domain-containing protein, excisionase family</fullName>
    </recommendedName>
</protein>